<protein>
    <recommendedName>
        <fullName evidence="2">AMP-dependent synthetase/ligase domain-containing protein</fullName>
    </recommendedName>
</protein>
<dbReference type="InterPro" id="IPR042099">
    <property type="entry name" value="ANL_N_sf"/>
</dbReference>
<keyword evidence="4" id="KW-1185">Reference proteome</keyword>
<proteinExistence type="inferred from homology"/>
<evidence type="ECO:0000259" key="2">
    <source>
        <dbReference type="Pfam" id="PF00501"/>
    </source>
</evidence>
<feature type="domain" description="AMP-dependent synthetase/ligase" evidence="2">
    <location>
        <begin position="69"/>
        <end position="159"/>
    </location>
</feature>
<evidence type="ECO:0000256" key="1">
    <source>
        <dbReference type="ARBA" id="ARBA00006432"/>
    </source>
</evidence>
<dbReference type="InterPro" id="IPR000873">
    <property type="entry name" value="AMP-dep_synth/lig_dom"/>
</dbReference>
<reference evidence="3 4" key="1">
    <citation type="submission" date="2011-02" db="EMBL/GenBank/DDBJ databases">
        <title>The Genome Sequence of Sphaeroforma arctica JP610.</title>
        <authorList>
            <consortium name="The Broad Institute Genome Sequencing Platform"/>
            <person name="Russ C."/>
            <person name="Cuomo C."/>
            <person name="Young S.K."/>
            <person name="Zeng Q."/>
            <person name="Gargeya S."/>
            <person name="Alvarado L."/>
            <person name="Berlin A."/>
            <person name="Chapman S.B."/>
            <person name="Chen Z."/>
            <person name="Freedman E."/>
            <person name="Gellesch M."/>
            <person name="Goldberg J."/>
            <person name="Griggs A."/>
            <person name="Gujja S."/>
            <person name="Heilman E."/>
            <person name="Heiman D."/>
            <person name="Howarth C."/>
            <person name="Mehta T."/>
            <person name="Neiman D."/>
            <person name="Pearson M."/>
            <person name="Roberts A."/>
            <person name="Saif S."/>
            <person name="Shea T."/>
            <person name="Shenoy N."/>
            <person name="Sisk P."/>
            <person name="Stolte C."/>
            <person name="Sykes S."/>
            <person name="White J."/>
            <person name="Yandava C."/>
            <person name="Burger G."/>
            <person name="Gray M.W."/>
            <person name="Holland P.W.H."/>
            <person name="King N."/>
            <person name="Lang F.B.F."/>
            <person name="Roger A.J."/>
            <person name="Ruiz-Trillo I."/>
            <person name="Haas B."/>
            <person name="Nusbaum C."/>
            <person name="Birren B."/>
        </authorList>
    </citation>
    <scope>NUCLEOTIDE SEQUENCE [LARGE SCALE GENOMIC DNA]</scope>
    <source>
        <strain evidence="3 4">JP610</strain>
    </source>
</reference>
<dbReference type="PANTHER" id="PTHR43201">
    <property type="entry name" value="ACYL-COA SYNTHETASE"/>
    <property type="match status" value="1"/>
</dbReference>
<dbReference type="Pfam" id="PF00501">
    <property type="entry name" value="AMP-binding"/>
    <property type="match status" value="1"/>
</dbReference>
<dbReference type="PANTHER" id="PTHR43201:SF8">
    <property type="entry name" value="ACYL-COA SYNTHETASE FAMILY MEMBER 3"/>
    <property type="match status" value="1"/>
</dbReference>
<name>A0A0L0F917_9EUKA</name>
<evidence type="ECO:0000313" key="4">
    <source>
        <dbReference type="Proteomes" id="UP000054560"/>
    </source>
</evidence>
<dbReference type="Gene3D" id="3.40.50.12780">
    <property type="entry name" value="N-terminal domain of ligase-like"/>
    <property type="match status" value="1"/>
</dbReference>
<dbReference type="OrthoDB" id="2962993at2759"/>
<gene>
    <name evidence="3" type="ORF">SARC_14392</name>
</gene>
<dbReference type="RefSeq" id="XP_014146948.1">
    <property type="nucleotide sequence ID" value="XM_014291473.1"/>
</dbReference>
<sequence length="160" mass="17734">MFSAIRKIRQLVLNKNTSKVLECSYLPHTLPRVRVASYSIAFSQSKSVYSTTSTDSIKVDGLFAPLLTRATTFGDRTAILDTDGAYTYRDLLRDSAGLSNTIIDNVHAPLEQTKEPTVAFLTPRDYSYTAALYGTWLSGAIAVPLCTSHPGEELEYVLRY</sequence>
<dbReference type="GO" id="GO:0006631">
    <property type="term" value="P:fatty acid metabolic process"/>
    <property type="evidence" value="ECO:0007669"/>
    <property type="project" value="TreeGrafter"/>
</dbReference>
<accession>A0A0L0F917</accession>
<dbReference type="STRING" id="667725.A0A0L0F917"/>
<dbReference type="GO" id="GO:0031956">
    <property type="term" value="F:medium-chain fatty acid-CoA ligase activity"/>
    <property type="evidence" value="ECO:0007669"/>
    <property type="project" value="TreeGrafter"/>
</dbReference>
<dbReference type="SUPFAM" id="SSF56801">
    <property type="entry name" value="Acetyl-CoA synthetase-like"/>
    <property type="match status" value="1"/>
</dbReference>
<organism evidence="3 4">
    <name type="scientific">Sphaeroforma arctica JP610</name>
    <dbReference type="NCBI Taxonomy" id="667725"/>
    <lineage>
        <taxon>Eukaryota</taxon>
        <taxon>Ichthyosporea</taxon>
        <taxon>Ichthyophonida</taxon>
        <taxon>Sphaeroforma</taxon>
    </lineage>
</organism>
<comment type="similarity">
    <text evidence="1">Belongs to the ATP-dependent AMP-binding enzyme family.</text>
</comment>
<dbReference type="EMBL" id="KQ246166">
    <property type="protein sequence ID" value="KNC73046.1"/>
    <property type="molecule type" value="Genomic_DNA"/>
</dbReference>
<feature type="non-terminal residue" evidence="3">
    <location>
        <position position="160"/>
    </location>
</feature>
<dbReference type="Proteomes" id="UP000054560">
    <property type="component" value="Unassembled WGS sequence"/>
</dbReference>
<dbReference type="GeneID" id="25914896"/>
<evidence type="ECO:0000313" key="3">
    <source>
        <dbReference type="EMBL" id="KNC73046.1"/>
    </source>
</evidence>
<dbReference type="AlphaFoldDB" id="A0A0L0F917"/>